<keyword evidence="5 10" id="KW-0132">Cell division</keyword>
<gene>
    <name evidence="14" type="ORF">COX37_03420</name>
</gene>
<evidence type="ECO:0000256" key="5">
    <source>
        <dbReference type="ARBA" id="ARBA00022618"/>
    </source>
</evidence>
<evidence type="ECO:0000256" key="11">
    <source>
        <dbReference type="SAM" id="Phobius"/>
    </source>
</evidence>
<accession>A0A2G9YTI5</accession>
<dbReference type="Proteomes" id="UP000229976">
    <property type="component" value="Unassembled WGS sequence"/>
</dbReference>
<dbReference type="InterPro" id="IPR003838">
    <property type="entry name" value="ABC3_permease_C"/>
</dbReference>
<comment type="similarity">
    <text evidence="2 10">Belongs to the ABC-4 integral membrane protein family. FtsX subfamily.</text>
</comment>
<protein>
    <recommendedName>
        <fullName evidence="3 10">Cell division protein FtsX</fullName>
    </recommendedName>
</protein>
<evidence type="ECO:0000256" key="10">
    <source>
        <dbReference type="PIRNR" id="PIRNR003097"/>
    </source>
</evidence>
<evidence type="ECO:0000256" key="7">
    <source>
        <dbReference type="ARBA" id="ARBA00022989"/>
    </source>
</evidence>
<dbReference type="EMBL" id="PCRO01000042">
    <property type="protein sequence ID" value="PIP22564.1"/>
    <property type="molecule type" value="Genomic_DNA"/>
</dbReference>
<feature type="domain" description="ABC3 transporter permease C-terminal" evidence="12">
    <location>
        <begin position="181"/>
        <end position="296"/>
    </location>
</feature>
<dbReference type="Gene3D" id="3.30.70.3040">
    <property type="match status" value="1"/>
</dbReference>
<feature type="domain" description="FtsX extracellular" evidence="13">
    <location>
        <begin position="58"/>
        <end position="148"/>
    </location>
</feature>
<feature type="transmembrane region" description="Helical" evidence="11">
    <location>
        <begin position="20"/>
        <end position="43"/>
    </location>
</feature>
<evidence type="ECO:0000313" key="14">
    <source>
        <dbReference type="EMBL" id="PIP22564.1"/>
    </source>
</evidence>
<keyword evidence="9 10" id="KW-0131">Cell cycle</keyword>
<evidence type="ECO:0000256" key="9">
    <source>
        <dbReference type="ARBA" id="ARBA00023306"/>
    </source>
</evidence>
<sequence length="302" mass="33865">MFVAIKRALKTGWKSFCWNIGSTIATIFVLTITLLIFSSIFLMKDVSDFMISKVQEKVDVSVYFLETTDDKSISKFKEEVLKIKEIKEINYVSKEQVLADFEERHKGDPILMSALEEVGGNPFSSVLNIKAEEMDQYESIKNSLEKIPAEAVVKKIDYFQRKPMIERIVNLTKAASNVGISLSVALALISVLVTFSTIRLAIYNNREEIKIQRLVGASNWFVRGSFLAEGALCGFLAAVICLSIVALLSWLLSPKIEYFFSGLNIYEFFCQKICSLALIQISIGVGLGIISAFIATRKHLKI</sequence>
<evidence type="ECO:0000256" key="8">
    <source>
        <dbReference type="ARBA" id="ARBA00023136"/>
    </source>
</evidence>
<feature type="transmembrane region" description="Helical" evidence="11">
    <location>
        <begin position="273"/>
        <end position="295"/>
    </location>
</feature>
<feature type="transmembrane region" description="Helical" evidence="11">
    <location>
        <begin position="174"/>
        <end position="198"/>
    </location>
</feature>
<evidence type="ECO:0000256" key="4">
    <source>
        <dbReference type="ARBA" id="ARBA00022475"/>
    </source>
</evidence>
<dbReference type="Pfam" id="PF18075">
    <property type="entry name" value="FtsX_ECD"/>
    <property type="match status" value="1"/>
</dbReference>
<keyword evidence="7 11" id="KW-1133">Transmembrane helix</keyword>
<dbReference type="PIRSF" id="PIRSF003097">
    <property type="entry name" value="FtsX"/>
    <property type="match status" value="1"/>
</dbReference>
<evidence type="ECO:0000256" key="6">
    <source>
        <dbReference type="ARBA" id="ARBA00022692"/>
    </source>
</evidence>
<comment type="subcellular location">
    <subcellularLocation>
        <location evidence="1">Cell membrane</location>
        <topology evidence="1">Multi-pass membrane protein</topology>
    </subcellularLocation>
</comment>
<comment type="caution">
    <text evidence="14">The sequence shown here is derived from an EMBL/GenBank/DDBJ whole genome shotgun (WGS) entry which is preliminary data.</text>
</comment>
<evidence type="ECO:0000259" key="12">
    <source>
        <dbReference type="Pfam" id="PF02687"/>
    </source>
</evidence>
<dbReference type="GO" id="GO:0005886">
    <property type="term" value="C:plasma membrane"/>
    <property type="evidence" value="ECO:0007669"/>
    <property type="project" value="UniProtKB-SubCell"/>
</dbReference>
<proteinExistence type="inferred from homology"/>
<dbReference type="PANTHER" id="PTHR47755:SF1">
    <property type="entry name" value="CELL DIVISION PROTEIN FTSX"/>
    <property type="match status" value="1"/>
</dbReference>
<evidence type="ECO:0000256" key="1">
    <source>
        <dbReference type="ARBA" id="ARBA00004651"/>
    </source>
</evidence>
<dbReference type="InterPro" id="IPR040690">
    <property type="entry name" value="FtsX_ECD"/>
</dbReference>
<feature type="transmembrane region" description="Helical" evidence="11">
    <location>
        <begin position="226"/>
        <end position="252"/>
    </location>
</feature>
<dbReference type="GO" id="GO:0051301">
    <property type="term" value="P:cell division"/>
    <property type="evidence" value="ECO:0007669"/>
    <property type="project" value="UniProtKB-KW"/>
</dbReference>
<reference evidence="14 15" key="1">
    <citation type="submission" date="2017-09" db="EMBL/GenBank/DDBJ databases">
        <title>Depth-based differentiation of microbial function through sediment-hosted aquifers and enrichment of novel symbionts in the deep terrestrial subsurface.</title>
        <authorList>
            <person name="Probst A.J."/>
            <person name="Ladd B."/>
            <person name="Jarett J.K."/>
            <person name="Geller-Mcgrath D.E."/>
            <person name="Sieber C.M."/>
            <person name="Emerson J.B."/>
            <person name="Anantharaman K."/>
            <person name="Thomas B.C."/>
            <person name="Malmstrom R."/>
            <person name="Stieglmeier M."/>
            <person name="Klingl A."/>
            <person name="Woyke T."/>
            <person name="Ryan C.M."/>
            <person name="Banfield J.F."/>
        </authorList>
    </citation>
    <scope>NUCLEOTIDE SEQUENCE [LARGE SCALE GENOMIC DNA]</scope>
    <source>
        <strain evidence="14">CG23_combo_of_CG06-09_8_20_14_all_39_17</strain>
    </source>
</reference>
<evidence type="ECO:0000313" key="15">
    <source>
        <dbReference type="Proteomes" id="UP000229976"/>
    </source>
</evidence>
<evidence type="ECO:0000256" key="2">
    <source>
        <dbReference type="ARBA" id="ARBA00007379"/>
    </source>
</evidence>
<organism evidence="14 15">
    <name type="scientific">Candidatus Nealsonbacteria bacterium CG23_combo_of_CG06-09_8_20_14_all_39_17</name>
    <dbReference type="NCBI Taxonomy" id="1974722"/>
    <lineage>
        <taxon>Bacteria</taxon>
        <taxon>Candidatus Nealsoniibacteriota</taxon>
    </lineage>
</organism>
<dbReference type="InterPro" id="IPR004513">
    <property type="entry name" value="FtsX"/>
</dbReference>
<keyword evidence="4 10" id="KW-1003">Cell membrane</keyword>
<name>A0A2G9YTI5_9BACT</name>
<keyword evidence="6 11" id="KW-0812">Transmembrane</keyword>
<dbReference type="AlphaFoldDB" id="A0A2G9YTI5"/>
<dbReference type="PANTHER" id="PTHR47755">
    <property type="entry name" value="CELL DIVISION PROTEIN FTSX"/>
    <property type="match status" value="1"/>
</dbReference>
<keyword evidence="8 10" id="KW-0472">Membrane</keyword>
<evidence type="ECO:0000259" key="13">
    <source>
        <dbReference type="Pfam" id="PF18075"/>
    </source>
</evidence>
<evidence type="ECO:0000256" key="3">
    <source>
        <dbReference type="ARBA" id="ARBA00021907"/>
    </source>
</evidence>
<dbReference type="Pfam" id="PF02687">
    <property type="entry name" value="FtsX"/>
    <property type="match status" value="1"/>
</dbReference>